<feature type="chain" id="PRO_5018162498" description="Secreted protein" evidence="1">
    <location>
        <begin position="23"/>
        <end position="101"/>
    </location>
</feature>
<gene>
    <name evidence="2" type="ORF">ED312_10090</name>
</gene>
<evidence type="ECO:0008006" key="4">
    <source>
        <dbReference type="Google" id="ProtNLM"/>
    </source>
</evidence>
<sequence>MKKFKFILPVLAFVLALTAAFAIPEEVETYKVETSELAPVPAWFGVPGGPCEPCIDNNGLTEEDGCAIQQGDICHCKVNGNSVQALSSPEEGCTILRRPSS</sequence>
<comment type="caution">
    <text evidence="2">The sequence shown here is derived from an EMBL/GenBank/DDBJ whole genome shotgun (WGS) entry which is preliminary data.</text>
</comment>
<keyword evidence="1" id="KW-0732">Signal</keyword>
<dbReference type="AlphaFoldDB" id="A0A3N0EIX8"/>
<dbReference type="Proteomes" id="UP000267469">
    <property type="component" value="Unassembled WGS sequence"/>
</dbReference>
<proteinExistence type="predicted"/>
<evidence type="ECO:0000313" key="2">
    <source>
        <dbReference type="EMBL" id="RNL87742.1"/>
    </source>
</evidence>
<evidence type="ECO:0000313" key="3">
    <source>
        <dbReference type="Proteomes" id="UP000267469"/>
    </source>
</evidence>
<reference evidence="2 3" key="1">
    <citation type="submission" date="2018-10" db="EMBL/GenBank/DDBJ databases">
        <title>Sinomicrobium pectinilyticum sp. nov., a pectinase-producing bacterium isolated from alkaline and saline soil, and emended description of the genus Sinomicrobium.</title>
        <authorList>
            <person name="Cheng B."/>
            <person name="Li C."/>
            <person name="Lai Q."/>
            <person name="Du M."/>
            <person name="Shao Z."/>
            <person name="Xu P."/>
            <person name="Yang C."/>
        </authorList>
    </citation>
    <scope>NUCLEOTIDE SEQUENCE [LARGE SCALE GENOMIC DNA]</scope>
    <source>
        <strain evidence="2 3">5DNS001</strain>
    </source>
</reference>
<dbReference type="InterPro" id="IPR045391">
    <property type="entry name" value="DUF6520"/>
</dbReference>
<dbReference type="Pfam" id="PF20130">
    <property type="entry name" value="DUF6520"/>
    <property type="match status" value="1"/>
</dbReference>
<keyword evidence="3" id="KW-1185">Reference proteome</keyword>
<dbReference type="EMBL" id="RJTM01000071">
    <property type="protein sequence ID" value="RNL87742.1"/>
    <property type="molecule type" value="Genomic_DNA"/>
</dbReference>
<evidence type="ECO:0000256" key="1">
    <source>
        <dbReference type="SAM" id="SignalP"/>
    </source>
</evidence>
<feature type="signal peptide" evidence="1">
    <location>
        <begin position="1"/>
        <end position="22"/>
    </location>
</feature>
<dbReference type="RefSeq" id="WP_123215886.1">
    <property type="nucleotide sequence ID" value="NZ_RJTM01000071.1"/>
</dbReference>
<organism evidence="2 3">
    <name type="scientific">Sinomicrobium pectinilyticum</name>
    <dbReference type="NCBI Taxonomy" id="1084421"/>
    <lineage>
        <taxon>Bacteria</taxon>
        <taxon>Pseudomonadati</taxon>
        <taxon>Bacteroidota</taxon>
        <taxon>Flavobacteriia</taxon>
        <taxon>Flavobacteriales</taxon>
        <taxon>Flavobacteriaceae</taxon>
        <taxon>Sinomicrobium</taxon>
    </lineage>
</organism>
<protein>
    <recommendedName>
        <fullName evidence="4">Secreted protein</fullName>
    </recommendedName>
</protein>
<name>A0A3N0EIX8_SINP1</name>
<accession>A0A3N0EIX8</accession>